<dbReference type="Proteomes" id="UP000282211">
    <property type="component" value="Unassembled WGS sequence"/>
</dbReference>
<evidence type="ECO:0000256" key="1">
    <source>
        <dbReference type="ARBA" id="ARBA00022679"/>
    </source>
</evidence>
<dbReference type="OrthoDB" id="9815559at2"/>
<dbReference type="CDD" id="cd02517">
    <property type="entry name" value="CMP-KDO-Synthetase"/>
    <property type="match status" value="1"/>
</dbReference>
<keyword evidence="3" id="KW-0448">Lipopolysaccharide biosynthesis</keyword>
<dbReference type="GO" id="GO:0009103">
    <property type="term" value="P:lipopolysaccharide biosynthetic process"/>
    <property type="evidence" value="ECO:0007669"/>
    <property type="project" value="UniProtKB-KW"/>
</dbReference>
<evidence type="ECO:0000313" key="5">
    <source>
        <dbReference type="Proteomes" id="UP000282211"/>
    </source>
</evidence>
<dbReference type="SUPFAM" id="SSF53448">
    <property type="entry name" value="Nucleotide-diphospho-sugar transferases"/>
    <property type="match status" value="1"/>
</dbReference>
<name>A0A420WK38_9PROT</name>
<sequence>MKTAIIVPARYGSTRFPGKPLAKLGGISMVVRTAKNAQLAATALGDAVAMVATDDSRIMEHCKAEGLLCLMTDSDLPSGSDRALAAVTAYEAQSSMSIDTIVNLQGDAPFTPPAHVESVVNCLRTNKHFDVATPFIQLDWAALDQLRRHKETTPFSGTTLVSDDSGKALWFSKNIIPAIRKEDDLRLSATLSPVRRHIGLYAYRKSTLEKYVSLPIGHWEALEGLEQLRCLENGISIGCVGVEPAEVAISGIDTPEDLKRAEAMLMALNR</sequence>
<dbReference type="NCBIfam" id="NF003950">
    <property type="entry name" value="PRK05450.1-3"/>
    <property type="match status" value="1"/>
</dbReference>
<dbReference type="GO" id="GO:0005829">
    <property type="term" value="C:cytosol"/>
    <property type="evidence" value="ECO:0007669"/>
    <property type="project" value="TreeGrafter"/>
</dbReference>
<dbReference type="Pfam" id="PF02348">
    <property type="entry name" value="CTP_transf_3"/>
    <property type="match status" value="1"/>
</dbReference>
<organism evidence="4 5">
    <name type="scientific">Litorimonas taeanensis</name>
    <dbReference type="NCBI Taxonomy" id="568099"/>
    <lineage>
        <taxon>Bacteria</taxon>
        <taxon>Pseudomonadati</taxon>
        <taxon>Pseudomonadota</taxon>
        <taxon>Alphaproteobacteria</taxon>
        <taxon>Maricaulales</taxon>
        <taxon>Robiginitomaculaceae</taxon>
    </lineage>
</organism>
<dbReference type="AlphaFoldDB" id="A0A420WK38"/>
<comment type="caution">
    <text evidence="4">The sequence shown here is derived from an EMBL/GenBank/DDBJ whole genome shotgun (WGS) entry which is preliminary data.</text>
</comment>
<dbReference type="EMBL" id="RBII01000001">
    <property type="protein sequence ID" value="RKQ71370.1"/>
    <property type="molecule type" value="Genomic_DNA"/>
</dbReference>
<dbReference type="RefSeq" id="WP_121099147.1">
    <property type="nucleotide sequence ID" value="NZ_RBII01000001.1"/>
</dbReference>
<keyword evidence="5" id="KW-1185">Reference proteome</keyword>
<dbReference type="PANTHER" id="PTHR42866:SF2">
    <property type="entry name" value="3-DEOXY-MANNO-OCTULOSONATE CYTIDYLYLTRANSFERASE, MITOCHONDRIAL"/>
    <property type="match status" value="1"/>
</dbReference>
<dbReference type="InParanoid" id="A0A420WK38"/>
<evidence type="ECO:0000256" key="3">
    <source>
        <dbReference type="ARBA" id="ARBA00022985"/>
    </source>
</evidence>
<protein>
    <submittedName>
        <fullName evidence="4">3-deoxy-manno-octulosonate cytidylyltransferase (CMP-KDO synthetase)</fullName>
    </submittedName>
</protein>
<evidence type="ECO:0000313" key="4">
    <source>
        <dbReference type="EMBL" id="RKQ71370.1"/>
    </source>
</evidence>
<keyword evidence="1 4" id="KW-0808">Transferase</keyword>
<dbReference type="FunCoup" id="A0A420WK38">
    <property type="interactions" value="407"/>
</dbReference>
<dbReference type="InterPro" id="IPR029044">
    <property type="entry name" value="Nucleotide-diphossugar_trans"/>
</dbReference>
<accession>A0A420WK38</accession>
<dbReference type="PANTHER" id="PTHR42866">
    <property type="entry name" value="3-DEOXY-MANNO-OCTULOSONATE CYTIDYLYLTRANSFERASE"/>
    <property type="match status" value="1"/>
</dbReference>
<evidence type="ECO:0000256" key="2">
    <source>
        <dbReference type="ARBA" id="ARBA00022695"/>
    </source>
</evidence>
<dbReference type="InterPro" id="IPR003329">
    <property type="entry name" value="Cytidylyl_trans"/>
</dbReference>
<dbReference type="InterPro" id="IPR004528">
    <property type="entry name" value="KdsB"/>
</dbReference>
<reference evidence="4 5" key="1">
    <citation type="submission" date="2018-10" db="EMBL/GenBank/DDBJ databases">
        <title>Genomic Encyclopedia of Type Strains, Phase IV (KMG-IV): sequencing the most valuable type-strain genomes for metagenomic binning, comparative biology and taxonomic classification.</title>
        <authorList>
            <person name="Goeker M."/>
        </authorList>
    </citation>
    <scope>NUCLEOTIDE SEQUENCE [LARGE SCALE GENOMIC DNA]</scope>
    <source>
        <strain evidence="4 5">DSM 22008</strain>
    </source>
</reference>
<dbReference type="Gene3D" id="3.90.550.10">
    <property type="entry name" value="Spore Coat Polysaccharide Biosynthesis Protein SpsA, Chain A"/>
    <property type="match status" value="1"/>
</dbReference>
<proteinExistence type="predicted"/>
<dbReference type="GO" id="GO:0008690">
    <property type="term" value="F:3-deoxy-manno-octulosonate cytidylyltransferase activity"/>
    <property type="evidence" value="ECO:0007669"/>
    <property type="project" value="InterPro"/>
</dbReference>
<dbReference type="NCBIfam" id="NF003952">
    <property type="entry name" value="PRK05450.1-5"/>
    <property type="match status" value="1"/>
</dbReference>
<gene>
    <name evidence="4" type="ORF">DES40_0685</name>
</gene>
<keyword evidence="2 4" id="KW-0548">Nucleotidyltransferase</keyword>